<feature type="domain" description="OmpR/PhoB-type" evidence="9">
    <location>
        <begin position="132"/>
        <end position="230"/>
    </location>
</feature>
<dbReference type="Gene3D" id="6.10.250.690">
    <property type="match status" value="1"/>
</dbReference>
<keyword evidence="5" id="KW-0804">Transcription</keyword>
<organism evidence="10 11">
    <name type="scientific">Rubrimonas cliftonensis</name>
    <dbReference type="NCBI Taxonomy" id="89524"/>
    <lineage>
        <taxon>Bacteria</taxon>
        <taxon>Pseudomonadati</taxon>
        <taxon>Pseudomonadota</taxon>
        <taxon>Alphaproteobacteria</taxon>
        <taxon>Rhodobacterales</taxon>
        <taxon>Paracoccaceae</taxon>
        <taxon>Rubrimonas</taxon>
    </lineage>
</organism>
<evidence type="ECO:0000256" key="2">
    <source>
        <dbReference type="ARBA" id="ARBA00023012"/>
    </source>
</evidence>
<evidence type="ECO:0000256" key="4">
    <source>
        <dbReference type="ARBA" id="ARBA00023125"/>
    </source>
</evidence>
<keyword evidence="3" id="KW-0805">Transcription regulation</keyword>
<keyword evidence="4 7" id="KW-0238">DNA-binding</keyword>
<dbReference type="GO" id="GO:0032993">
    <property type="term" value="C:protein-DNA complex"/>
    <property type="evidence" value="ECO:0007669"/>
    <property type="project" value="TreeGrafter"/>
</dbReference>
<reference evidence="10 11" key="1">
    <citation type="submission" date="2016-10" db="EMBL/GenBank/DDBJ databases">
        <authorList>
            <person name="de Groot N.N."/>
        </authorList>
    </citation>
    <scope>NUCLEOTIDE SEQUENCE [LARGE SCALE GENOMIC DNA]</scope>
    <source>
        <strain evidence="10 11">DSM 15345</strain>
    </source>
</reference>
<evidence type="ECO:0000256" key="6">
    <source>
        <dbReference type="PROSITE-ProRule" id="PRU00169"/>
    </source>
</evidence>
<dbReference type="PROSITE" id="PS51755">
    <property type="entry name" value="OMPR_PHOB"/>
    <property type="match status" value="1"/>
</dbReference>
<dbReference type="Pfam" id="PF00486">
    <property type="entry name" value="Trans_reg_C"/>
    <property type="match status" value="1"/>
</dbReference>
<sequence length="239" mass="26255">MTRVLLIEDDPRIAAFLMQGLAVEGHAVRHAATGAEGLELARQAQAEGASGVVILDVMLPDLHGLDLCRTLRRQGVTLPILMLSALGDSHDRISGLRMGADDYLAKPFDFDELLARIEALSRRSAANYQARDAVIRLGALAFDTERMIVTRDGREIALTAQELAMLHCFVSAPGRLFTRERLLAEVWRTDRDPLTNIVDVYVGRLRRKLGKGPDLPEIRTLRGMGYRLTAPGGPDYSGA</sequence>
<evidence type="ECO:0000256" key="1">
    <source>
        <dbReference type="ARBA" id="ARBA00022553"/>
    </source>
</evidence>
<dbReference type="InterPro" id="IPR036388">
    <property type="entry name" value="WH-like_DNA-bd_sf"/>
</dbReference>
<keyword evidence="11" id="KW-1185">Reference proteome</keyword>
<dbReference type="InterPro" id="IPR001789">
    <property type="entry name" value="Sig_transdc_resp-reg_receiver"/>
</dbReference>
<dbReference type="CDD" id="cd00383">
    <property type="entry name" value="trans_reg_C"/>
    <property type="match status" value="1"/>
</dbReference>
<dbReference type="SUPFAM" id="SSF52172">
    <property type="entry name" value="CheY-like"/>
    <property type="match status" value="1"/>
</dbReference>
<dbReference type="RefSeq" id="WP_093252257.1">
    <property type="nucleotide sequence ID" value="NZ_FNQM01000004.1"/>
</dbReference>
<dbReference type="GO" id="GO:0000976">
    <property type="term" value="F:transcription cis-regulatory region binding"/>
    <property type="evidence" value="ECO:0007669"/>
    <property type="project" value="TreeGrafter"/>
</dbReference>
<dbReference type="InterPro" id="IPR039420">
    <property type="entry name" value="WalR-like"/>
</dbReference>
<dbReference type="SMART" id="SM00448">
    <property type="entry name" value="REC"/>
    <property type="match status" value="1"/>
</dbReference>
<dbReference type="Gene3D" id="3.40.50.2300">
    <property type="match status" value="1"/>
</dbReference>
<dbReference type="Proteomes" id="UP000198703">
    <property type="component" value="Unassembled WGS sequence"/>
</dbReference>
<dbReference type="Pfam" id="PF00072">
    <property type="entry name" value="Response_reg"/>
    <property type="match status" value="1"/>
</dbReference>
<evidence type="ECO:0000259" key="8">
    <source>
        <dbReference type="PROSITE" id="PS50110"/>
    </source>
</evidence>
<dbReference type="GO" id="GO:0006355">
    <property type="term" value="P:regulation of DNA-templated transcription"/>
    <property type="evidence" value="ECO:0007669"/>
    <property type="project" value="InterPro"/>
</dbReference>
<evidence type="ECO:0000256" key="3">
    <source>
        <dbReference type="ARBA" id="ARBA00023015"/>
    </source>
</evidence>
<name>A0A1H4AI49_9RHOB</name>
<dbReference type="SMART" id="SM00862">
    <property type="entry name" value="Trans_reg_C"/>
    <property type="match status" value="1"/>
</dbReference>
<dbReference type="OrthoDB" id="9802426at2"/>
<dbReference type="STRING" id="89524.SAMN05444370_104237"/>
<dbReference type="Gene3D" id="1.10.10.10">
    <property type="entry name" value="Winged helix-like DNA-binding domain superfamily/Winged helix DNA-binding domain"/>
    <property type="match status" value="1"/>
</dbReference>
<keyword evidence="1 6" id="KW-0597">Phosphoprotein</keyword>
<dbReference type="InterPro" id="IPR011006">
    <property type="entry name" value="CheY-like_superfamily"/>
</dbReference>
<feature type="DNA-binding region" description="OmpR/PhoB-type" evidence="7">
    <location>
        <begin position="132"/>
        <end position="230"/>
    </location>
</feature>
<evidence type="ECO:0000256" key="7">
    <source>
        <dbReference type="PROSITE-ProRule" id="PRU01091"/>
    </source>
</evidence>
<dbReference type="InterPro" id="IPR001867">
    <property type="entry name" value="OmpR/PhoB-type_DNA-bd"/>
</dbReference>
<feature type="domain" description="Response regulatory" evidence="8">
    <location>
        <begin position="3"/>
        <end position="121"/>
    </location>
</feature>
<dbReference type="EMBL" id="FNQM01000004">
    <property type="protein sequence ID" value="SEA35537.1"/>
    <property type="molecule type" value="Genomic_DNA"/>
</dbReference>
<dbReference type="PANTHER" id="PTHR48111">
    <property type="entry name" value="REGULATOR OF RPOS"/>
    <property type="match status" value="1"/>
</dbReference>
<dbReference type="GO" id="GO:0000156">
    <property type="term" value="F:phosphorelay response regulator activity"/>
    <property type="evidence" value="ECO:0007669"/>
    <property type="project" value="TreeGrafter"/>
</dbReference>
<evidence type="ECO:0000313" key="11">
    <source>
        <dbReference type="Proteomes" id="UP000198703"/>
    </source>
</evidence>
<dbReference type="AlphaFoldDB" id="A0A1H4AI49"/>
<proteinExistence type="predicted"/>
<evidence type="ECO:0000256" key="5">
    <source>
        <dbReference type="ARBA" id="ARBA00023163"/>
    </source>
</evidence>
<feature type="modified residue" description="4-aspartylphosphate" evidence="6">
    <location>
        <position position="56"/>
    </location>
</feature>
<protein>
    <submittedName>
        <fullName evidence="10">DNA-binding response regulator, OmpR family, contains REC and winged-helix (WHTH) domain</fullName>
    </submittedName>
</protein>
<dbReference type="PROSITE" id="PS50110">
    <property type="entry name" value="RESPONSE_REGULATORY"/>
    <property type="match status" value="1"/>
</dbReference>
<accession>A0A1H4AI49</accession>
<dbReference type="GO" id="GO:0005829">
    <property type="term" value="C:cytosol"/>
    <property type="evidence" value="ECO:0007669"/>
    <property type="project" value="TreeGrafter"/>
</dbReference>
<keyword evidence="2" id="KW-0902">Two-component regulatory system</keyword>
<gene>
    <name evidence="10" type="ORF">SAMN05444370_104237</name>
</gene>
<evidence type="ECO:0000259" key="9">
    <source>
        <dbReference type="PROSITE" id="PS51755"/>
    </source>
</evidence>
<dbReference type="PANTHER" id="PTHR48111:SF1">
    <property type="entry name" value="TWO-COMPONENT RESPONSE REGULATOR ORR33"/>
    <property type="match status" value="1"/>
</dbReference>
<evidence type="ECO:0000313" key="10">
    <source>
        <dbReference type="EMBL" id="SEA35537.1"/>
    </source>
</evidence>